<protein>
    <recommendedName>
        <fullName evidence="1">Serine aminopeptidase S33 domain-containing protein</fullName>
    </recommendedName>
</protein>
<evidence type="ECO:0000313" key="3">
    <source>
        <dbReference type="Proteomes" id="UP000245921"/>
    </source>
</evidence>
<keyword evidence="3" id="KW-1185">Reference proteome</keyword>
<evidence type="ECO:0000313" key="2">
    <source>
        <dbReference type="EMBL" id="PWJ95522.1"/>
    </source>
</evidence>
<name>A0AA45C7T5_9BACT</name>
<dbReference type="InterPro" id="IPR029058">
    <property type="entry name" value="AB_hydrolase_fold"/>
</dbReference>
<evidence type="ECO:0000259" key="1">
    <source>
        <dbReference type="Pfam" id="PF12146"/>
    </source>
</evidence>
<dbReference type="PANTHER" id="PTHR43265:SF1">
    <property type="entry name" value="ESTERASE ESTD"/>
    <property type="match status" value="1"/>
</dbReference>
<sequence>MYKKYFLMIFIGLFIYSFSNEYNFIIKVMNSDFGSIKINQINNEFETVTEIYSQKAKISAKTTYEDDFYKSYSFNMKVNEKTVADYVSNYDGKKVIHSVNSIELPVINESNLFIVDNNFIIDHFWYFLKKHEGKGKAKIFIPFLSMNNQTFKNSIVDADYDIKDDKMIFTYSGLRTEVFFDKNFITKISIPSQGIEIERNDFKEKIENNIISEEVSFESKGLILNGTLSYPALLSNKMPLIILVHGSGVLDRDERFTSAGIEIAPFYDLAEELNKKGFAVFRYDKRNFVLNKLGEDYLEVSIYDFIDDAINAYNKMLEFDFIAKDRIIFAGHSQGATLIPYILKKAGYAGISLSPAVIGFVDLMVYQIEYQQDIINELNTDGSLDNLVDMLNEYLPHVKEIKSKFESNELKNEEVYMGFKGSFIKESDYLFENVVEEFVDINKNILIISGKEDLKTPSILLQEKEDEILKNDKISIKYIEGMSHEMYNQYIVFEPLVSESIFKWYENLK</sequence>
<dbReference type="Proteomes" id="UP000245921">
    <property type="component" value="Unassembled WGS sequence"/>
</dbReference>
<dbReference type="RefSeq" id="WP_109604430.1">
    <property type="nucleotide sequence ID" value="NZ_JAMHJO010000003.1"/>
</dbReference>
<dbReference type="InterPro" id="IPR022742">
    <property type="entry name" value="Hydrolase_4"/>
</dbReference>
<reference evidence="2 3" key="1">
    <citation type="submission" date="2018-05" db="EMBL/GenBank/DDBJ databases">
        <title>Genomic Encyclopedia of Type Strains, Phase IV (KMG-IV): sequencing the most valuable type-strain genomes for metagenomic binning, comparative biology and taxonomic classification.</title>
        <authorList>
            <person name="Goeker M."/>
        </authorList>
    </citation>
    <scope>NUCLEOTIDE SEQUENCE [LARGE SCALE GENOMIC DNA]</scope>
    <source>
        <strain evidence="2 3">DSM 24906</strain>
    </source>
</reference>
<gene>
    <name evidence="2" type="ORF">C7380_105152</name>
</gene>
<dbReference type="Gene3D" id="3.40.50.1820">
    <property type="entry name" value="alpha/beta hydrolase"/>
    <property type="match status" value="1"/>
</dbReference>
<dbReference type="GO" id="GO:0052689">
    <property type="term" value="F:carboxylic ester hydrolase activity"/>
    <property type="evidence" value="ECO:0007669"/>
    <property type="project" value="TreeGrafter"/>
</dbReference>
<organism evidence="2 3">
    <name type="scientific">Oceanotoga teriensis</name>
    <dbReference type="NCBI Taxonomy" id="515440"/>
    <lineage>
        <taxon>Bacteria</taxon>
        <taxon>Thermotogati</taxon>
        <taxon>Thermotogota</taxon>
        <taxon>Thermotogae</taxon>
        <taxon>Petrotogales</taxon>
        <taxon>Petrotogaceae</taxon>
        <taxon>Oceanotoga</taxon>
    </lineage>
</organism>
<comment type="caution">
    <text evidence="2">The sequence shown here is derived from an EMBL/GenBank/DDBJ whole genome shotgun (WGS) entry which is preliminary data.</text>
</comment>
<proteinExistence type="predicted"/>
<dbReference type="PANTHER" id="PTHR43265">
    <property type="entry name" value="ESTERASE ESTD"/>
    <property type="match status" value="1"/>
</dbReference>
<dbReference type="EMBL" id="QGGI01000005">
    <property type="protein sequence ID" value="PWJ95522.1"/>
    <property type="molecule type" value="Genomic_DNA"/>
</dbReference>
<dbReference type="AlphaFoldDB" id="A0AA45C7T5"/>
<dbReference type="Pfam" id="PF12146">
    <property type="entry name" value="Hydrolase_4"/>
    <property type="match status" value="1"/>
</dbReference>
<accession>A0AA45C7T5</accession>
<dbReference type="SUPFAM" id="SSF53474">
    <property type="entry name" value="alpha/beta-Hydrolases"/>
    <property type="match status" value="1"/>
</dbReference>
<dbReference type="InterPro" id="IPR053145">
    <property type="entry name" value="AB_hydrolase_Est10"/>
</dbReference>
<feature type="domain" description="Serine aminopeptidase S33" evidence="1">
    <location>
        <begin position="267"/>
        <end position="488"/>
    </location>
</feature>